<dbReference type="InterPro" id="IPR050090">
    <property type="entry name" value="Tyrosine_recombinase_XerCD"/>
</dbReference>
<dbReference type="PANTHER" id="PTHR30349">
    <property type="entry name" value="PHAGE INTEGRASE-RELATED"/>
    <property type="match status" value="1"/>
</dbReference>
<dbReference type="CDD" id="cd00397">
    <property type="entry name" value="DNA_BRE_C"/>
    <property type="match status" value="1"/>
</dbReference>
<dbReference type="RefSeq" id="WP_314208079.1">
    <property type="nucleotide sequence ID" value="NZ_JAVTLL010000070.1"/>
</dbReference>
<dbReference type="EMBL" id="JAVTLL010000070">
    <property type="protein sequence ID" value="MDT7847860.1"/>
    <property type="molecule type" value="Genomic_DNA"/>
</dbReference>
<proteinExistence type="predicted"/>
<dbReference type="PANTHER" id="PTHR30349:SF84">
    <property type="entry name" value="PHAGE-RELATED INTEGRASE"/>
    <property type="match status" value="1"/>
</dbReference>
<comment type="caution">
    <text evidence="3">The sequence shown here is derived from an EMBL/GenBank/DDBJ whole genome shotgun (WGS) entry which is preliminary data.</text>
</comment>
<keyword evidence="1" id="KW-0233">DNA recombination</keyword>
<dbReference type="Proteomes" id="UP001257948">
    <property type="component" value="Unassembled WGS sequence"/>
</dbReference>
<evidence type="ECO:0000313" key="3">
    <source>
        <dbReference type="EMBL" id="MDT7847860.1"/>
    </source>
</evidence>
<evidence type="ECO:0000256" key="1">
    <source>
        <dbReference type="ARBA" id="ARBA00023172"/>
    </source>
</evidence>
<dbReference type="InterPro" id="IPR013762">
    <property type="entry name" value="Integrase-like_cat_sf"/>
</dbReference>
<sequence length="831" mass="93607">MTTAPQPADPATQLKVEQRPEWTDWLRSQLDPQWRAGEWDAKQWLFTGDLDSPRTSSSYCRTLRCDAIIRNPEAFCTYCREHRLKSGLPREEFAATFVPRRGQSLRGQVAGQCTITRDGIRCVRPQASKGFCATHAGPLKYHERRSTLDHWLRDLVQPITEELICLVPECSGPAMNSRGLCNYHWRAWSSANRADPDHRLPAEQWASEQPPYLGAHQFTLQLLPEQLRWEMRYALQQMDQWVRVLEPHWVRGITRDLAGARTLLDDTNAARLSKPHQAAVRTLNNLTSAVRTGYSLFTGAALADEDVIDLRVLGLRHAASGKRRQYPGTVDLRLIPQLWLRHALRHWVTTARPSTEDFKRTLRAAQIASTALAARADAGHDPAVLTFTDASAVVDAFRIALRQDGTLYSSSHRRALNGMFFQLIDFGRRTGSLDDLAGPFTRVPVEHAIRIEEQDEDMLGKAIPESVISQLDAHLDTLGTGPTYGCRDIADDARHLLYRTLYIVLRDTGRRPLEVVSLPRDCLQTHHGQTTLIWNNHKRKRLRRRLPITQATARAIRTWQARRDQLHLPARGDPYLFPALTALSGAAYISSGYLSEALRQWVDSLPHLNAEGIDAQGNVLPFDRTLIYPYAFRHSYAQRHADAGTPVDVLRELMDHKSIAMTQRYYTVSLKRKQQAVTKLSAHVIDQTGQPAPCTPTAYEMRSVAVPYGGCTEPSNVKAGGGACPIRFQCAGCGFYRPDPSYLPAIEQHLNELRADRETARAMDAAEFVITSLTAQITAFEHVTDRMHRRLDALPTAERAQIEEAATVLRKARAGENHTLLPLTTPPKDPR</sequence>
<dbReference type="InterPro" id="IPR002104">
    <property type="entry name" value="Integrase_catalytic"/>
</dbReference>
<keyword evidence="4" id="KW-1185">Reference proteome</keyword>
<dbReference type="SUPFAM" id="SSF56349">
    <property type="entry name" value="DNA breaking-rejoining enzymes"/>
    <property type="match status" value="1"/>
</dbReference>
<evidence type="ECO:0000259" key="2">
    <source>
        <dbReference type="PROSITE" id="PS51898"/>
    </source>
</evidence>
<organism evidence="3 4">
    <name type="scientific">Streptomyces justiciae</name>
    <dbReference type="NCBI Taxonomy" id="2780140"/>
    <lineage>
        <taxon>Bacteria</taxon>
        <taxon>Bacillati</taxon>
        <taxon>Actinomycetota</taxon>
        <taxon>Actinomycetes</taxon>
        <taxon>Kitasatosporales</taxon>
        <taxon>Streptomycetaceae</taxon>
        <taxon>Streptomyces</taxon>
    </lineage>
</organism>
<accession>A0ABU3M8K2</accession>
<dbReference type="PROSITE" id="PS51898">
    <property type="entry name" value="TYR_RECOMBINASE"/>
    <property type="match status" value="1"/>
</dbReference>
<dbReference type="Pfam" id="PF00589">
    <property type="entry name" value="Phage_integrase"/>
    <property type="match status" value="1"/>
</dbReference>
<evidence type="ECO:0000313" key="4">
    <source>
        <dbReference type="Proteomes" id="UP001257948"/>
    </source>
</evidence>
<name>A0ABU3M8K2_9ACTN</name>
<dbReference type="InterPro" id="IPR011010">
    <property type="entry name" value="DNA_brk_join_enz"/>
</dbReference>
<gene>
    <name evidence="3" type="ORF">RQC66_44885</name>
</gene>
<reference evidence="4" key="1">
    <citation type="submission" date="2023-07" db="EMBL/GenBank/DDBJ databases">
        <title>Draft genome sequence of the endophytic actinobacterium Streptomyces justiciae WPN32, a potential antibiotic producer.</title>
        <authorList>
            <person name="Yasawong M."/>
            <person name="Pana W."/>
            <person name="Ganta P."/>
            <person name="Santapan N."/>
            <person name="Songngamsuk T."/>
            <person name="Phatcharaharikarn M."/>
            <person name="Kerdtoob S."/>
            <person name="Nantapong N."/>
        </authorList>
    </citation>
    <scope>NUCLEOTIDE SEQUENCE [LARGE SCALE GENOMIC DNA]</scope>
    <source>
        <strain evidence="4">WPN32</strain>
    </source>
</reference>
<dbReference type="Gene3D" id="1.10.443.10">
    <property type="entry name" value="Intergrase catalytic core"/>
    <property type="match status" value="1"/>
</dbReference>
<protein>
    <submittedName>
        <fullName evidence="3">Site-specific integrase</fullName>
    </submittedName>
</protein>
<feature type="domain" description="Tyr recombinase" evidence="2">
    <location>
        <begin position="458"/>
        <end position="679"/>
    </location>
</feature>